<feature type="repeat" description="HEAT" evidence="2">
    <location>
        <begin position="143"/>
        <end position="181"/>
    </location>
</feature>
<evidence type="ECO:0000256" key="1">
    <source>
        <dbReference type="ARBA" id="ARBA00022737"/>
    </source>
</evidence>
<feature type="repeat" description="HEAT" evidence="2">
    <location>
        <begin position="29"/>
        <end position="67"/>
    </location>
</feature>
<dbReference type="GO" id="GO:0006417">
    <property type="term" value="P:regulation of translation"/>
    <property type="evidence" value="ECO:0007669"/>
    <property type="project" value="TreeGrafter"/>
</dbReference>
<organism evidence="3 4">
    <name type="scientific">Puccinia coronata f. sp. avenae</name>
    <dbReference type="NCBI Taxonomy" id="200324"/>
    <lineage>
        <taxon>Eukaryota</taxon>
        <taxon>Fungi</taxon>
        <taxon>Dikarya</taxon>
        <taxon>Basidiomycota</taxon>
        <taxon>Pucciniomycotina</taxon>
        <taxon>Pucciniomycetes</taxon>
        <taxon>Pucciniales</taxon>
        <taxon>Pucciniaceae</taxon>
        <taxon>Puccinia</taxon>
    </lineage>
</organism>
<name>A0A2N5RUS7_9BASI</name>
<comment type="caution">
    <text evidence="3">The sequence shown here is derived from an EMBL/GenBank/DDBJ whole genome shotgun (WGS) entry which is preliminary data.</text>
</comment>
<dbReference type="InterPro" id="IPR016024">
    <property type="entry name" value="ARM-type_fold"/>
</dbReference>
<dbReference type="Pfam" id="PF24987">
    <property type="entry name" value="HEAT_EF3_N"/>
    <property type="match status" value="2"/>
</dbReference>
<keyword evidence="4" id="KW-1185">Reference proteome</keyword>
<evidence type="ECO:0000313" key="4">
    <source>
        <dbReference type="Proteomes" id="UP000235388"/>
    </source>
</evidence>
<dbReference type="Proteomes" id="UP000235388">
    <property type="component" value="Unassembled WGS sequence"/>
</dbReference>
<protein>
    <recommendedName>
        <fullName evidence="5">TOG domain-containing protein</fullName>
    </recommendedName>
</protein>
<dbReference type="AlphaFoldDB" id="A0A2N5RUS7"/>
<dbReference type="PROSITE" id="PS50077">
    <property type="entry name" value="HEAT_REPEAT"/>
    <property type="match status" value="2"/>
</dbReference>
<dbReference type="InterPro" id="IPR021133">
    <property type="entry name" value="HEAT_type_2"/>
</dbReference>
<dbReference type="STRING" id="200324.A0A2N5RUS7"/>
<dbReference type="PANTHER" id="PTHR23346:SF7">
    <property type="entry name" value="STALLED RIBOSOME SENSOR GCN1"/>
    <property type="match status" value="1"/>
</dbReference>
<dbReference type="OrthoDB" id="5148094at2759"/>
<proteinExistence type="predicted"/>
<dbReference type="SUPFAM" id="SSF48371">
    <property type="entry name" value="ARM repeat"/>
    <property type="match status" value="1"/>
</dbReference>
<sequence>MENQKGAIELMGAMAYLAPKQLLMSPPTIIPRLTEVLTDTHAQVRAAANSSLKRFGQGVSNPEISARQKILLAALVDPAWKTGKALDSLLGTAFVHYVDTSSLALIRGLRERSAEIKRKATQIVGNLATLAESKDLSAYLPQLMPRVRQVLVDPVREARATAAKALGSLVERLGEESFPELVPSLFDTLRTEVPGVNQQGAAQGLSEIMSGLGTEKLDDLMPDIITNTSSPKAFVREGFISLLVFLPATYGNRFSPYLGRIIRAVLNDLADDSDYVRDASMRAGRMIVINHSTKAIELLMPELEQGLFHESWRIWQSCIQLLGDLLFRISGIAAKADPGNEEGEEDEVAMPTANASRVALVETLGKERRDRVLAAVYITRQDSASIVRTTSVHIWKALVNNTPKTAREIMPTSSK</sequence>
<dbReference type="InterPro" id="IPR011989">
    <property type="entry name" value="ARM-like"/>
</dbReference>
<gene>
    <name evidence="3" type="ORF">PCANC_27565</name>
</gene>
<dbReference type="Gene3D" id="1.25.10.10">
    <property type="entry name" value="Leucine-rich Repeat Variant"/>
    <property type="match status" value="2"/>
</dbReference>
<evidence type="ECO:0008006" key="5">
    <source>
        <dbReference type="Google" id="ProtNLM"/>
    </source>
</evidence>
<dbReference type="PANTHER" id="PTHR23346">
    <property type="entry name" value="TRANSLATIONAL ACTIVATOR GCN1-RELATED"/>
    <property type="match status" value="1"/>
</dbReference>
<dbReference type="EMBL" id="PGCJ01001573">
    <property type="protein sequence ID" value="PLW04735.1"/>
    <property type="molecule type" value="Genomic_DNA"/>
</dbReference>
<dbReference type="GO" id="GO:0019887">
    <property type="term" value="F:protein kinase regulator activity"/>
    <property type="evidence" value="ECO:0007669"/>
    <property type="project" value="TreeGrafter"/>
</dbReference>
<dbReference type="Pfam" id="PF24984">
    <property type="entry name" value="HEAT_EF3_GNC1"/>
    <property type="match status" value="1"/>
</dbReference>
<accession>A0A2N5RUS7</accession>
<evidence type="ECO:0000313" key="3">
    <source>
        <dbReference type="EMBL" id="PLW04735.1"/>
    </source>
</evidence>
<evidence type="ECO:0000256" key="2">
    <source>
        <dbReference type="PROSITE-ProRule" id="PRU00103"/>
    </source>
</evidence>
<keyword evidence="1" id="KW-0677">Repeat</keyword>
<dbReference type="GO" id="GO:0005829">
    <property type="term" value="C:cytosol"/>
    <property type="evidence" value="ECO:0007669"/>
    <property type="project" value="TreeGrafter"/>
</dbReference>
<dbReference type="GO" id="GO:0034198">
    <property type="term" value="P:cellular response to amino acid starvation"/>
    <property type="evidence" value="ECO:0007669"/>
    <property type="project" value="TreeGrafter"/>
</dbReference>
<reference evidence="3 4" key="1">
    <citation type="submission" date="2017-11" db="EMBL/GenBank/DDBJ databases">
        <title>De novo assembly and phasing of dikaryotic genomes from two isolates of Puccinia coronata f. sp. avenae, the causal agent of oat crown rust.</title>
        <authorList>
            <person name="Miller M.E."/>
            <person name="Zhang Y."/>
            <person name="Omidvar V."/>
            <person name="Sperschneider J."/>
            <person name="Schwessinger B."/>
            <person name="Raley C."/>
            <person name="Palmer J.M."/>
            <person name="Garnica D."/>
            <person name="Upadhyaya N."/>
            <person name="Rathjen J."/>
            <person name="Taylor J.M."/>
            <person name="Park R.F."/>
            <person name="Dodds P.N."/>
            <person name="Hirsch C.D."/>
            <person name="Kianian S.F."/>
            <person name="Figueroa M."/>
        </authorList>
    </citation>
    <scope>NUCLEOTIDE SEQUENCE [LARGE SCALE GENOMIC DNA]</scope>
    <source>
        <strain evidence="3">12NC29</strain>
    </source>
</reference>